<dbReference type="SUPFAM" id="SSF47413">
    <property type="entry name" value="lambda repressor-like DNA-binding domains"/>
    <property type="match status" value="1"/>
</dbReference>
<feature type="domain" description="HTH cro/C1-type" evidence="1">
    <location>
        <begin position="21"/>
        <end position="74"/>
    </location>
</feature>
<dbReference type="RefSeq" id="WP_130102799.1">
    <property type="nucleotide sequence ID" value="NZ_SDWW01000025.1"/>
</dbReference>
<sequence>MATRPLPVKVSHAATTLGEQVSTWRKLQGLTAEQLAQRAGITRGTLSRLEHGDPGVGLGVFLSVAQALGQMEGVVKALDPYETDLGRARADWNLPRRVRP</sequence>
<keyword evidence="3" id="KW-1185">Reference proteome</keyword>
<dbReference type="CDD" id="cd00093">
    <property type="entry name" value="HTH_XRE"/>
    <property type="match status" value="1"/>
</dbReference>
<dbReference type="InterPro" id="IPR001387">
    <property type="entry name" value="Cro/C1-type_HTH"/>
</dbReference>
<dbReference type="Pfam" id="PF01381">
    <property type="entry name" value="HTH_3"/>
    <property type="match status" value="1"/>
</dbReference>
<dbReference type="SMART" id="SM00530">
    <property type="entry name" value="HTH_XRE"/>
    <property type="match status" value="1"/>
</dbReference>
<name>A0A4Q5MYR5_9MICO</name>
<comment type="caution">
    <text evidence="2">The sequence shown here is derived from an EMBL/GenBank/DDBJ whole genome shotgun (WGS) entry which is preliminary data.</text>
</comment>
<dbReference type="AlphaFoldDB" id="A0A4Q5MYR5"/>
<protein>
    <submittedName>
        <fullName evidence="2">XRE family transcriptional regulator</fullName>
    </submittedName>
</protein>
<proteinExistence type="predicted"/>
<gene>
    <name evidence="2" type="ORF">EUA98_11350</name>
</gene>
<dbReference type="GO" id="GO:0003677">
    <property type="term" value="F:DNA binding"/>
    <property type="evidence" value="ECO:0007669"/>
    <property type="project" value="InterPro"/>
</dbReference>
<dbReference type="Proteomes" id="UP000293764">
    <property type="component" value="Unassembled WGS sequence"/>
</dbReference>
<organism evidence="2 3">
    <name type="scientific">Pengzhenrongella frigida</name>
    <dbReference type="NCBI Taxonomy" id="1259133"/>
    <lineage>
        <taxon>Bacteria</taxon>
        <taxon>Bacillati</taxon>
        <taxon>Actinomycetota</taxon>
        <taxon>Actinomycetes</taxon>
        <taxon>Micrococcales</taxon>
        <taxon>Pengzhenrongella</taxon>
    </lineage>
</organism>
<evidence type="ECO:0000259" key="1">
    <source>
        <dbReference type="PROSITE" id="PS50943"/>
    </source>
</evidence>
<dbReference type="OrthoDB" id="6637137at2"/>
<dbReference type="InterPro" id="IPR010982">
    <property type="entry name" value="Lambda_DNA-bd_dom_sf"/>
</dbReference>
<evidence type="ECO:0000313" key="3">
    <source>
        <dbReference type="Proteomes" id="UP000293764"/>
    </source>
</evidence>
<dbReference type="EMBL" id="SDWW01000025">
    <property type="protein sequence ID" value="RYV50858.1"/>
    <property type="molecule type" value="Genomic_DNA"/>
</dbReference>
<evidence type="ECO:0000313" key="2">
    <source>
        <dbReference type="EMBL" id="RYV50858.1"/>
    </source>
</evidence>
<dbReference type="Gene3D" id="1.10.260.40">
    <property type="entry name" value="lambda repressor-like DNA-binding domains"/>
    <property type="match status" value="1"/>
</dbReference>
<dbReference type="PROSITE" id="PS50943">
    <property type="entry name" value="HTH_CROC1"/>
    <property type="match status" value="1"/>
</dbReference>
<accession>A0A4Q5MYR5</accession>
<reference evidence="2 3" key="1">
    <citation type="submission" date="2019-01" db="EMBL/GenBank/DDBJ databases">
        <title>Novel species of Cellulomonas.</title>
        <authorList>
            <person name="Liu Q."/>
            <person name="Xin Y.-H."/>
        </authorList>
    </citation>
    <scope>NUCLEOTIDE SEQUENCE [LARGE SCALE GENOMIC DNA]</scope>
    <source>
        <strain evidence="2 3">HLT2-17</strain>
    </source>
</reference>